<gene>
    <name evidence="9" type="ORF">EFBL_1033</name>
</gene>
<name>A0A292YLP6_9BACL</name>
<keyword evidence="10" id="KW-1185">Reference proteome</keyword>
<keyword evidence="6 7" id="KW-0472">Membrane</keyword>
<evidence type="ECO:0000256" key="3">
    <source>
        <dbReference type="ARBA" id="ARBA00022475"/>
    </source>
</evidence>
<dbReference type="FunFam" id="1.20.1720.10:FF:000004">
    <property type="entry name" value="EmrB/QacA family drug resistance transporter"/>
    <property type="match status" value="1"/>
</dbReference>
<feature type="domain" description="Major facilitator superfamily (MFS) profile" evidence="8">
    <location>
        <begin position="14"/>
        <end position="498"/>
    </location>
</feature>
<feature type="transmembrane region" description="Helical" evidence="7">
    <location>
        <begin position="333"/>
        <end position="352"/>
    </location>
</feature>
<keyword evidence="3" id="KW-1003">Cell membrane</keyword>
<keyword evidence="2" id="KW-0813">Transport</keyword>
<feature type="transmembrane region" description="Helical" evidence="7">
    <location>
        <begin position="79"/>
        <end position="99"/>
    </location>
</feature>
<evidence type="ECO:0000313" key="10">
    <source>
        <dbReference type="Proteomes" id="UP000217785"/>
    </source>
</evidence>
<dbReference type="GO" id="GO:0005886">
    <property type="term" value="C:plasma membrane"/>
    <property type="evidence" value="ECO:0007669"/>
    <property type="project" value="UniProtKB-SubCell"/>
</dbReference>
<feature type="transmembrane region" description="Helical" evidence="7">
    <location>
        <begin position="198"/>
        <end position="217"/>
    </location>
</feature>
<feature type="transmembrane region" description="Helical" evidence="7">
    <location>
        <begin position="105"/>
        <end position="126"/>
    </location>
</feature>
<keyword evidence="5 7" id="KW-1133">Transmembrane helix</keyword>
<dbReference type="PROSITE" id="PS50850">
    <property type="entry name" value="MFS"/>
    <property type="match status" value="1"/>
</dbReference>
<keyword evidence="4 7" id="KW-0812">Transmembrane</keyword>
<feature type="transmembrane region" description="Helical" evidence="7">
    <location>
        <begin position="399"/>
        <end position="416"/>
    </location>
</feature>
<protein>
    <submittedName>
        <fullName evidence="9">MFS transporter</fullName>
    </submittedName>
</protein>
<evidence type="ECO:0000256" key="7">
    <source>
        <dbReference type="SAM" id="Phobius"/>
    </source>
</evidence>
<evidence type="ECO:0000256" key="5">
    <source>
        <dbReference type="ARBA" id="ARBA00022989"/>
    </source>
</evidence>
<dbReference type="InterPro" id="IPR004638">
    <property type="entry name" value="EmrB-like"/>
</dbReference>
<evidence type="ECO:0000256" key="6">
    <source>
        <dbReference type="ARBA" id="ARBA00023136"/>
    </source>
</evidence>
<organism evidence="9 10">
    <name type="scientific">Effusibacillus lacus</name>
    <dbReference type="NCBI Taxonomy" id="1348429"/>
    <lineage>
        <taxon>Bacteria</taxon>
        <taxon>Bacillati</taxon>
        <taxon>Bacillota</taxon>
        <taxon>Bacilli</taxon>
        <taxon>Bacillales</taxon>
        <taxon>Alicyclobacillaceae</taxon>
        <taxon>Effusibacillus</taxon>
    </lineage>
</organism>
<dbReference type="GO" id="GO:0022857">
    <property type="term" value="F:transmembrane transporter activity"/>
    <property type="evidence" value="ECO:0007669"/>
    <property type="project" value="InterPro"/>
</dbReference>
<dbReference type="InterPro" id="IPR011701">
    <property type="entry name" value="MFS"/>
</dbReference>
<dbReference type="RefSeq" id="WP_096181106.1">
    <property type="nucleotide sequence ID" value="NZ_BDUF01000020.1"/>
</dbReference>
<feature type="transmembrane region" description="Helical" evidence="7">
    <location>
        <begin position="49"/>
        <end position="67"/>
    </location>
</feature>
<evidence type="ECO:0000256" key="1">
    <source>
        <dbReference type="ARBA" id="ARBA00004651"/>
    </source>
</evidence>
<dbReference type="AlphaFoldDB" id="A0A292YLP6"/>
<evidence type="ECO:0000256" key="2">
    <source>
        <dbReference type="ARBA" id="ARBA00022448"/>
    </source>
</evidence>
<dbReference type="OrthoDB" id="146256at2"/>
<dbReference type="Proteomes" id="UP000217785">
    <property type="component" value="Unassembled WGS sequence"/>
</dbReference>
<comment type="subcellular location">
    <subcellularLocation>
        <location evidence="1">Cell membrane</location>
        <topology evidence="1">Multi-pass membrane protein</topology>
    </subcellularLocation>
</comment>
<dbReference type="PRINTS" id="PR01036">
    <property type="entry name" value="TCRTETB"/>
</dbReference>
<dbReference type="InterPro" id="IPR036259">
    <property type="entry name" value="MFS_trans_sf"/>
</dbReference>
<sequence length="525" mass="56684">MKAKRSDGSKLGFVVAGLLLGILIAAMDNTIVATAMGTIVADLGGLDKFVWVTSAYMVTEMAGMPIFGKLSDMYGRKRFFIFGLSMFLLGSVLCGTAQSIEQLSIYRAIQGIGGGALMPIAFTIMYDIFPPEQRGKMGGLFGAVFGLSSIFGPLLGAYITDSIDWRWVFYINLPLGVLAFAFVAYFYRESLQHARQKIDWWGTVTLVPAVASLLFALELGGNKYEWDSGIILGLFAAFGFLFAAFLYAETKAVEPIISYQMFKKRLFAASNLVGLFSGATFIVATVYIPIFVQGVLGGTATNSGLVLLPMMLGTVVSAQLGGFLSAKTSYRNVMAIFTVLMVIGIFLLSTLSTDTTRYMVTIYMIIVGLGVGASFSVLGMAVIHHFDERQRGSASSTSSFLRALGMTLGITIFGIIQRNLFANRLTEAFAGMGQVPQGGALHDPRMILAPETRSRIPQPVLDKITGSLSTSIADTFIWAMIPALLTLAFVFLMSNERLQVFGKGLQPTGNAAREGKQPLAIEVKD</sequence>
<dbReference type="EMBL" id="BDUF01000020">
    <property type="protein sequence ID" value="GAX89415.1"/>
    <property type="molecule type" value="Genomic_DNA"/>
</dbReference>
<feature type="transmembrane region" description="Helical" evidence="7">
    <location>
        <begin position="304"/>
        <end position="326"/>
    </location>
</feature>
<feature type="transmembrane region" description="Helical" evidence="7">
    <location>
        <begin position="138"/>
        <end position="159"/>
    </location>
</feature>
<dbReference type="CDD" id="cd17502">
    <property type="entry name" value="MFS_Azr1_MDR_like"/>
    <property type="match status" value="1"/>
</dbReference>
<dbReference type="Pfam" id="PF07690">
    <property type="entry name" value="MFS_1"/>
    <property type="match status" value="1"/>
</dbReference>
<feature type="transmembrane region" description="Helical" evidence="7">
    <location>
        <begin position="475"/>
        <end position="493"/>
    </location>
</feature>
<evidence type="ECO:0000256" key="4">
    <source>
        <dbReference type="ARBA" id="ARBA00022692"/>
    </source>
</evidence>
<feature type="transmembrane region" description="Helical" evidence="7">
    <location>
        <begin position="229"/>
        <end position="248"/>
    </location>
</feature>
<reference evidence="10" key="1">
    <citation type="submission" date="2017-07" db="EMBL/GenBank/DDBJ databases">
        <title>Draft genome sequence of Effusibacillus lacus strain skLN1.</title>
        <authorList>
            <person name="Watanabe M."/>
            <person name="Kojima H."/>
            <person name="Fukui M."/>
        </authorList>
    </citation>
    <scope>NUCLEOTIDE SEQUENCE [LARGE SCALE GENOMIC DNA]</scope>
    <source>
        <strain evidence="10">skLN1</strain>
    </source>
</reference>
<dbReference type="Gene3D" id="1.20.1250.20">
    <property type="entry name" value="MFS general substrate transporter like domains"/>
    <property type="match status" value="1"/>
</dbReference>
<dbReference type="PANTHER" id="PTHR23501">
    <property type="entry name" value="MAJOR FACILITATOR SUPERFAMILY"/>
    <property type="match status" value="1"/>
</dbReference>
<feature type="transmembrane region" description="Helical" evidence="7">
    <location>
        <begin position="269"/>
        <end position="292"/>
    </location>
</feature>
<dbReference type="NCBIfam" id="TIGR00711">
    <property type="entry name" value="efflux_EmrB"/>
    <property type="match status" value="1"/>
</dbReference>
<dbReference type="InterPro" id="IPR020846">
    <property type="entry name" value="MFS_dom"/>
</dbReference>
<evidence type="ECO:0000313" key="9">
    <source>
        <dbReference type="EMBL" id="GAX89415.1"/>
    </source>
</evidence>
<feature type="transmembrane region" description="Helical" evidence="7">
    <location>
        <begin position="358"/>
        <end position="378"/>
    </location>
</feature>
<comment type="caution">
    <text evidence="9">The sequence shown here is derived from an EMBL/GenBank/DDBJ whole genome shotgun (WGS) entry which is preliminary data.</text>
</comment>
<feature type="transmembrane region" description="Helical" evidence="7">
    <location>
        <begin position="165"/>
        <end position="186"/>
    </location>
</feature>
<accession>A0A292YLP6</accession>
<dbReference type="PANTHER" id="PTHR23501:SF170">
    <property type="entry name" value="MULTIDRUG RESISTANCE PROTEIN 3"/>
    <property type="match status" value="1"/>
</dbReference>
<dbReference type="SUPFAM" id="SSF103473">
    <property type="entry name" value="MFS general substrate transporter"/>
    <property type="match status" value="1"/>
</dbReference>
<proteinExistence type="predicted"/>
<evidence type="ECO:0000259" key="8">
    <source>
        <dbReference type="PROSITE" id="PS50850"/>
    </source>
</evidence>
<dbReference type="Gene3D" id="1.20.1720.10">
    <property type="entry name" value="Multidrug resistance protein D"/>
    <property type="match status" value="1"/>
</dbReference>